<dbReference type="Proteomes" id="UP000434957">
    <property type="component" value="Unassembled WGS sequence"/>
</dbReference>
<sequence>MSSSCSMNGRSTSSSGCSLSCVCSRALATSNSHCASFSGSRSVCAARRFRRPTASSSACTSASPSSRCPVCSVAARSSGRRVPARARGCQQLATRGDGARGSGERAGRDERVGREERASEELDNRRSAGMRGGEGGDGGVAARESLGGGGLRGGEAGGGL</sequence>
<evidence type="ECO:0000313" key="3">
    <source>
        <dbReference type="Proteomes" id="UP000434957"/>
    </source>
</evidence>
<feature type="region of interest" description="Disordered" evidence="1">
    <location>
        <begin position="79"/>
        <end position="160"/>
    </location>
</feature>
<feature type="compositionally biased region" description="Basic and acidic residues" evidence="1">
    <location>
        <begin position="102"/>
        <end position="126"/>
    </location>
</feature>
<comment type="caution">
    <text evidence="2">The sequence shown here is derived from an EMBL/GenBank/DDBJ whole genome shotgun (WGS) entry which is preliminary data.</text>
</comment>
<feature type="compositionally biased region" description="Gly residues" evidence="1">
    <location>
        <begin position="130"/>
        <end position="139"/>
    </location>
</feature>
<name>A0A6A4BIJ9_9STRA</name>
<dbReference type="AlphaFoldDB" id="A0A6A4BIJ9"/>
<protein>
    <submittedName>
        <fullName evidence="2">Uncharacterized protein</fullName>
    </submittedName>
</protein>
<organism evidence="2 3">
    <name type="scientific">Phytophthora rubi</name>
    <dbReference type="NCBI Taxonomy" id="129364"/>
    <lineage>
        <taxon>Eukaryota</taxon>
        <taxon>Sar</taxon>
        <taxon>Stramenopiles</taxon>
        <taxon>Oomycota</taxon>
        <taxon>Peronosporomycetes</taxon>
        <taxon>Peronosporales</taxon>
        <taxon>Peronosporaceae</taxon>
        <taxon>Phytophthora</taxon>
    </lineage>
</organism>
<evidence type="ECO:0000313" key="2">
    <source>
        <dbReference type="EMBL" id="KAE9274769.1"/>
    </source>
</evidence>
<evidence type="ECO:0000256" key="1">
    <source>
        <dbReference type="SAM" id="MobiDB-lite"/>
    </source>
</evidence>
<proteinExistence type="predicted"/>
<gene>
    <name evidence="2" type="ORF">PR003_g29512</name>
</gene>
<accession>A0A6A4BIJ9</accession>
<reference evidence="2 3" key="1">
    <citation type="submission" date="2018-08" db="EMBL/GenBank/DDBJ databases">
        <title>Genomic investigation of the strawberry pathogen Phytophthora fragariae indicates pathogenicity is determined by transcriptional variation in three key races.</title>
        <authorList>
            <person name="Adams T.M."/>
            <person name="Armitage A.D."/>
            <person name="Sobczyk M.K."/>
            <person name="Bates H.J."/>
            <person name="Dunwell J.M."/>
            <person name="Nellist C.F."/>
            <person name="Harrison R.J."/>
        </authorList>
    </citation>
    <scope>NUCLEOTIDE SEQUENCE [LARGE SCALE GENOMIC DNA]</scope>
    <source>
        <strain evidence="2 3">SCRP333</strain>
    </source>
</reference>
<keyword evidence="3" id="KW-1185">Reference proteome</keyword>
<feature type="compositionally biased region" description="Gly residues" evidence="1">
    <location>
        <begin position="146"/>
        <end position="160"/>
    </location>
</feature>
<dbReference type="EMBL" id="QXFT01004991">
    <property type="protein sequence ID" value="KAE9274769.1"/>
    <property type="molecule type" value="Genomic_DNA"/>
</dbReference>